<dbReference type="PANTHER" id="PTHR30050:SF5">
    <property type="entry name" value="DNAA REGULATORY INACTIVATOR HDA"/>
    <property type="match status" value="1"/>
</dbReference>
<organism evidence="3 4">
    <name type="scientific">Catenovulum sediminis</name>
    <dbReference type="NCBI Taxonomy" id="1740262"/>
    <lineage>
        <taxon>Bacteria</taxon>
        <taxon>Pseudomonadati</taxon>
        <taxon>Pseudomonadota</taxon>
        <taxon>Gammaproteobacteria</taxon>
        <taxon>Alteromonadales</taxon>
        <taxon>Alteromonadaceae</taxon>
        <taxon>Catenovulum</taxon>
    </lineage>
</organism>
<dbReference type="Pfam" id="PF22688">
    <property type="entry name" value="Hda_lid"/>
    <property type="match status" value="1"/>
</dbReference>
<feature type="domain" description="Chromosomal replication initiator protein DnaA ATPAse" evidence="1">
    <location>
        <begin position="17"/>
        <end position="158"/>
    </location>
</feature>
<comment type="caution">
    <text evidence="3">The sequence shown here is derived from an EMBL/GenBank/DDBJ whole genome shotgun (WGS) entry which is preliminary data.</text>
</comment>
<evidence type="ECO:0000313" key="4">
    <source>
        <dbReference type="Proteomes" id="UP001467690"/>
    </source>
</evidence>
<evidence type="ECO:0000259" key="2">
    <source>
        <dbReference type="Pfam" id="PF22688"/>
    </source>
</evidence>
<name>A0ABV1RI02_9ALTE</name>
<dbReference type="NCBIfam" id="TIGR03420">
    <property type="entry name" value="DnaA_homol_Hda"/>
    <property type="match status" value="1"/>
</dbReference>
<sequence length="234" mass="26854">MKQQLTINFTHELEASFDYFYQQGNEMLLANLQEFVTANVNVHSQQLMYIHGPKGSGKTHLLQATCHYADLNKQNAQYLPCSQLIAMPVAFTHGLEMNHLLLIDDIQEIAADDEWQTSIFDLINRTLEQGHKIVFSGSLPADDIPFTLPDLVSRLNWGQKWLVKPLDEAQRKEMLIMRSQSRGMPMTEELANFIVMRSQQDNASIMRCLEILDTQSLAEKRKLTIPFVKSVMAW</sequence>
<protein>
    <submittedName>
        <fullName evidence="3">DnaA regulatory inactivator Hda</fullName>
    </submittedName>
</protein>
<dbReference type="Gene3D" id="1.10.8.60">
    <property type="match status" value="1"/>
</dbReference>
<dbReference type="Gene3D" id="3.40.50.300">
    <property type="entry name" value="P-loop containing nucleotide triphosphate hydrolases"/>
    <property type="match status" value="1"/>
</dbReference>
<dbReference type="Proteomes" id="UP001467690">
    <property type="component" value="Unassembled WGS sequence"/>
</dbReference>
<dbReference type="EMBL" id="JBELOE010000216">
    <property type="protein sequence ID" value="MER2492579.1"/>
    <property type="molecule type" value="Genomic_DNA"/>
</dbReference>
<dbReference type="Pfam" id="PF00308">
    <property type="entry name" value="Bac_DnaA"/>
    <property type="match status" value="1"/>
</dbReference>
<dbReference type="PANTHER" id="PTHR30050">
    <property type="entry name" value="CHROMOSOMAL REPLICATION INITIATOR PROTEIN DNAA"/>
    <property type="match status" value="1"/>
</dbReference>
<accession>A0ABV1RI02</accession>
<dbReference type="SUPFAM" id="SSF52540">
    <property type="entry name" value="P-loop containing nucleoside triphosphate hydrolases"/>
    <property type="match status" value="1"/>
</dbReference>
<dbReference type="InterPro" id="IPR013317">
    <property type="entry name" value="DnaA_dom"/>
</dbReference>
<dbReference type="InterPro" id="IPR027417">
    <property type="entry name" value="P-loop_NTPase"/>
</dbReference>
<keyword evidence="4" id="KW-1185">Reference proteome</keyword>
<gene>
    <name evidence="3" type="primary">hda</name>
    <name evidence="3" type="ORF">ABS311_11905</name>
</gene>
<evidence type="ECO:0000259" key="1">
    <source>
        <dbReference type="Pfam" id="PF00308"/>
    </source>
</evidence>
<feature type="domain" description="Hda lid" evidence="2">
    <location>
        <begin position="169"/>
        <end position="232"/>
    </location>
</feature>
<reference evidence="3 4" key="1">
    <citation type="submission" date="2024-06" db="EMBL/GenBank/DDBJ databases">
        <authorList>
            <person name="Chen R.Y."/>
        </authorList>
    </citation>
    <scope>NUCLEOTIDE SEQUENCE [LARGE SCALE GENOMIC DNA]</scope>
    <source>
        <strain evidence="3 4">D2</strain>
    </source>
</reference>
<evidence type="ECO:0000313" key="3">
    <source>
        <dbReference type="EMBL" id="MER2492579.1"/>
    </source>
</evidence>
<proteinExistence type="predicted"/>
<dbReference type="RefSeq" id="WP_143871960.1">
    <property type="nucleotide sequence ID" value="NZ_CP041660.1"/>
</dbReference>
<dbReference type="CDD" id="cd00009">
    <property type="entry name" value="AAA"/>
    <property type="match status" value="1"/>
</dbReference>
<dbReference type="InterPro" id="IPR017788">
    <property type="entry name" value="Hda"/>
</dbReference>
<dbReference type="InterPro" id="IPR055199">
    <property type="entry name" value="Hda_lid"/>
</dbReference>